<evidence type="ECO:0000313" key="11">
    <source>
        <dbReference type="EMBL" id="GFR66788.1"/>
    </source>
</evidence>
<dbReference type="InterPro" id="IPR056148">
    <property type="entry name" value="NQRA_2nd"/>
</dbReference>
<name>A0AAV4F0A6_9GAST</name>
<dbReference type="Proteomes" id="UP000762676">
    <property type="component" value="Unassembled WGS sequence"/>
</dbReference>
<sequence length="450" mass="49924">MTKRQNHIKIRKGFDIHLKGEADKFSLEAKRSKVYAVKPPDFNAIIPKLSVKEGQEVKAGETLFFSKHDPRIKFVSPVSGFVKEIVRGEKRKILSIDILAESKDDYIEYGKRDIEKISPHSLKNLLLESGCWSFIKQRPYDIIANPDESPKSVFISTYDSAPMAASFEYTLKDKKADFQTGIDTLKKLTGKVVHLSVECNSTAYFKDIKGVEIHQLSGPHPVGNVGVQIHKIDPINVGERVWTVSAPHVAIIGNLINSGHYDATKIIALCGSQIAKPHYLKVKTGAQILDIVGGVPKNSRIISGNVLTGEKVTQNDFLGFYHNEVTVIPEGNQYSMFGWIPFARSSVPSIYGTSISALLRGKKYSSNTNLNGEARAMVVTGKMESVFPFDIYPMQLLKECLSGNIDKMEALGIYEVVPEDFALVDFVSTSKVEAQEIIRKGLTLMNEEVG</sequence>
<dbReference type="PANTHER" id="PTHR37839">
    <property type="entry name" value="NA(+)-TRANSLOCATING NADH-QUINONE REDUCTASE SUBUNIT A"/>
    <property type="match status" value="1"/>
</dbReference>
<feature type="domain" description="NqrA second alpha/beta" evidence="10">
    <location>
        <begin position="120"/>
        <end position="260"/>
    </location>
</feature>
<dbReference type="HAMAP" id="MF_00425">
    <property type="entry name" value="NqrA"/>
    <property type="match status" value="1"/>
</dbReference>
<dbReference type="InterPro" id="IPR022615">
    <property type="entry name" value="NqrA_C_domain"/>
</dbReference>
<dbReference type="AlphaFoldDB" id="A0AAV4F0A6"/>
<keyword evidence="12" id="KW-1185">Reference proteome</keyword>
<evidence type="ECO:0000259" key="8">
    <source>
        <dbReference type="Pfam" id="PF05896"/>
    </source>
</evidence>
<evidence type="ECO:0000256" key="2">
    <source>
        <dbReference type="ARBA" id="ARBA00022967"/>
    </source>
</evidence>
<accession>A0AAV4F0A6</accession>
<feature type="domain" description="Na(+)-translocating NADH-quinone reductase subunit A C-terminal" evidence="9">
    <location>
        <begin position="266"/>
        <end position="313"/>
    </location>
</feature>
<gene>
    <name evidence="11" type="ORF">ElyMa_001979700</name>
</gene>
<dbReference type="EMBL" id="BMAT01004028">
    <property type="protein sequence ID" value="GFR66788.1"/>
    <property type="molecule type" value="Genomic_DNA"/>
</dbReference>
<reference evidence="11 12" key="1">
    <citation type="journal article" date="2021" name="Elife">
        <title>Chloroplast acquisition without the gene transfer in kleptoplastic sea slugs, Plakobranchus ocellatus.</title>
        <authorList>
            <person name="Maeda T."/>
            <person name="Takahashi S."/>
            <person name="Yoshida T."/>
            <person name="Shimamura S."/>
            <person name="Takaki Y."/>
            <person name="Nagai Y."/>
            <person name="Toyoda A."/>
            <person name="Suzuki Y."/>
            <person name="Arimoto A."/>
            <person name="Ishii H."/>
            <person name="Satoh N."/>
            <person name="Nishiyama T."/>
            <person name="Hasebe M."/>
            <person name="Maruyama T."/>
            <person name="Minagawa J."/>
            <person name="Obokata J."/>
            <person name="Shigenobu S."/>
        </authorList>
    </citation>
    <scope>NUCLEOTIDE SEQUENCE [LARGE SCALE GENOMIC DNA]</scope>
</reference>
<keyword evidence="3" id="KW-0520">NAD</keyword>
<dbReference type="GO" id="GO:0006814">
    <property type="term" value="P:sodium ion transport"/>
    <property type="evidence" value="ECO:0007669"/>
    <property type="project" value="UniProtKB-KW"/>
</dbReference>
<evidence type="ECO:0000256" key="4">
    <source>
        <dbReference type="ARBA" id="ARBA00023053"/>
    </source>
</evidence>
<dbReference type="Pfam" id="PF05896">
    <property type="entry name" value="NQRA_N"/>
    <property type="match status" value="1"/>
</dbReference>
<keyword evidence="2" id="KW-1278">Translocase</keyword>
<keyword evidence="7" id="KW-0739">Sodium transport</keyword>
<evidence type="ECO:0000256" key="7">
    <source>
        <dbReference type="ARBA" id="ARBA00023201"/>
    </source>
</evidence>
<feature type="domain" description="NqrA N-terminal barrel-sandwich hybrid" evidence="8">
    <location>
        <begin position="8"/>
        <end position="100"/>
    </location>
</feature>
<dbReference type="GO" id="GO:0016655">
    <property type="term" value="F:oxidoreductase activity, acting on NAD(P)H, quinone or similar compound as acceptor"/>
    <property type="evidence" value="ECO:0007669"/>
    <property type="project" value="InterPro"/>
</dbReference>
<evidence type="ECO:0000259" key="10">
    <source>
        <dbReference type="Pfam" id="PF24836"/>
    </source>
</evidence>
<evidence type="ECO:0000256" key="3">
    <source>
        <dbReference type="ARBA" id="ARBA00023027"/>
    </source>
</evidence>
<evidence type="ECO:0000256" key="1">
    <source>
        <dbReference type="ARBA" id="ARBA00022448"/>
    </source>
</evidence>
<keyword evidence="4" id="KW-0915">Sodium</keyword>
<dbReference type="NCBIfam" id="NF003761">
    <property type="entry name" value="PRK05352.1-4"/>
    <property type="match status" value="1"/>
</dbReference>
<protein>
    <submittedName>
        <fullName evidence="11">Na(+)-translocating NADH-quinone reductase subunit A</fullName>
    </submittedName>
</protein>
<dbReference type="Pfam" id="PF11973">
    <property type="entry name" value="NQRA_SLBB"/>
    <property type="match status" value="1"/>
</dbReference>
<dbReference type="Pfam" id="PF24836">
    <property type="entry name" value="NQRA_2nd"/>
    <property type="match status" value="1"/>
</dbReference>
<dbReference type="PANTHER" id="PTHR37839:SF1">
    <property type="entry name" value="NA(+)-TRANSLOCATING NADH-QUINONE REDUCTASE SUBUNIT A"/>
    <property type="match status" value="1"/>
</dbReference>
<dbReference type="InterPro" id="IPR008703">
    <property type="entry name" value="NqrA"/>
</dbReference>
<evidence type="ECO:0000256" key="5">
    <source>
        <dbReference type="ARBA" id="ARBA00023065"/>
    </source>
</evidence>
<keyword evidence="6" id="KW-0830">Ubiquinone</keyword>
<dbReference type="NCBIfam" id="TIGR01936">
    <property type="entry name" value="nqrA"/>
    <property type="match status" value="1"/>
</dbReference>
<keyword evidence="5" id="KW-0406">Ion transport</keyword>
<dbReference type="InterPro" id="IPR056147">
    <property type="entry name" value="NQRA_N"/>
</dbReference>
<comment type="caution">
    <text evidence="11">The sequence shown here is derived from an EMBL/GenBank/DDBJ whole genome shotgun (WGS) entry which is preliminary data.</text>
</comment>
<organism evidence="11 12">
    <name type="scientific">Elysia marginata</name>
    <dbReference type="NCBI Taxonomy" id="1093978"/>
    <lineage>
        <taxon>Eukaryota</taxon>
        <taxon>Metazoa</taxon>
        <taxon>Spiralia</taxon>
        <taxon>Lophotrochozoa</taxon>
        <taxon>Mollusca</taxon>
        <taxon>Gastropoda</taxon>
        <taxon>Heterobranchia</taxon>
        <taxon>Euthyneura</taxon>
        <taxon>Panpulmonata</taxon>
        <taxon>Sacoglossa</taxon>
        <taxon>Placobranchoidea</taxon>
        <taxon>Plakobranchidae</taxon>
        <taxon>Elysia</taxon>
    </lineage>
</organism>
<evidence type="ECO:0000313" key="12">
    <source>
        <dbReference type="Proteomes" id="UP000762676"/>
    </source>
</evidence>
<evidence type="ECO:0000256" key="6">
    <source>
        <dbReference type="ARBA" id="ARBA00023075"/>
    </source>
</evidence>
<proteinExistence type="inferred from homology"/>
<keyword evidence="1" id="KW-0813">Transport</keyword>
<evidence type="ECO:0000259" key="9">
    <source>
        <dbReference type="Pfam" id="PF11973"/>
    </source>
</evidence>